<feature type="region of interest" description="Disordered" evidence="1">
    <location>
        <begin position="16"/>
        <end position="41"/>
    </location>
</feature>
<evidence type="ECO:0000313" key="2">
    <source>
        <dbReference type="EMBL" id="KAL2067035.1"/>
    </source>
</evidence>
<evidence type="ECO:0000256" key="1">
    <source>
        <dbReference type="SAM" id="MobiDB-lite"/>
    </source>
</evidence>
<name>A0ABR4CAR9_9HELO</name>
<dbReference type="Proteomes" id="UP001595075">
    <property type="component" value="Unassembled WGS sequence"/>
</dbReference>
<keyword evidence="3" id="KW-1185">Reference proteome</keyword>
<feature type="region of interest" description="Disordered" evidence="1">
    <location>
        <begin position="87"/>
        <end position="107"/>
    </location>
</feature>
<gene>
    <name evidence="2" type="ORF">VTL71DRAFT_1459</name>
</gene>
<feature type="compositionally biased region" description="Low complexity" evidence="1">
    <location>
        <begin position="31"/>
        <end position="41"/>
    </location>
</feature>
<accession>A0ABR4CAR9</accession>
<protein>
    <submittedName>
        <fullName evidence="2">Uncharacterized protein</fullName>
    </submittedName>
</protein>
<comment type="caution">
    <text evidence="2">The sequence shown here is derived from an EMBL/GenBank/DDBJ whole genome shotgun (WGS) entry which is preliminary data.</text>
</comment>
<reference evidence="2 3" key="1">
    <citation type="journal article" date="2024" name="Commun. Biol.">
        <title>Comparative genomic analysis of thermophilic fungi reveals convergent evolutionary adaptations and gene losses.</title>
        <authorList>
            <person name="Steindorff A.S."/>
            <person name="Aguilar-Pontes M.V."/>
            <person name="Robinson A.J."/>
            <person name="Andreopoulos B."/>
            <person name="LaButti K."/>
            <person name="Kuo A."/>
            <person name="Mondo S."/>
            <person name="Riley R."/>
            <person name="Otillar R."/>
            <person name="Haridas S."/>
            <person name="Lipzen A."/>
            <person name="Grimwood J."/>
            <person name="Schmutz J."/>
            <person name="Clum A."/>
            <person name="Reid I.D."/>
            <person name="Moisan M.C."/>
            <person name="Butler G."/>
            <person name="Nguyen T.T.M."/>
            <person name="Dewar K."/>
            <person name="Conant G."/>
            <person name="Drula E."/>
            <person name="Henrissat B."/>
            <person name="Hansel C."/>
            <person name="Singer S."/>
            <person name="Hutchinson M.I."/>
            <person name="de Vries R.P."/>
            <person name="Natvig D.O."/>
            <person name="Powell A.J."/>
            <person name="Tsang A."/>
            <person name="Grigoriev I.V."/>
        </authorList>
    </citation>
    <scope>NUCLEOTIDE SEQUENCE [LARGE SCALE GENOMIC DNA]</scope>
    <source>
        <strain evidence="2 3">CBS 494.80</strain>
    </source>
</reference>
<sequence length="107" mass="11182">MLAGLHLALGCPALPGPALHSSAKPTPPSSLPSLPSSSSQSYPSIFAASPFTTPANFNTSIHQQKIGEDKLHSFASIFLLYDTTTYQGSTLKNSPSSVKPGQEPNLT</sequence>
<proteinExistence type="predicted"/>
<evidence type="ECO:0000313" key="3">
    <source>
        <dbReference type="Proteomes" id="UP001595075"/>
    </source>
</evidence>
<dbReference type="EMBL" id="JAZHXI010000010">
    <property type="protein sequence ID" value="KAL2067035.1"/>
    <property type="molecule type" value="Genomic_DNA"/>
</dbReference>
<organism evidence="2 3">
    <name type="scientific">Oculimacula yallundae</name>
    <dbReference type="NCBI Taxonomy" id="86028"/>
    <lineage>
        <taxon>Eukaryota</taxon>
        <taxon>Fungi</taxon>
        <taxon>Dikarya</taxon>
        <taxon>Ascomycota</taxon>
        <taxon>Pezizomycotina</taxon>
        <taxon>Leotiomycetes</taxon>
        <taxon>Helotiales</taxon>
        <taxon>Ploettnerulaceae</taxon>
        <taxon>Oculimacula</taxon>
    </lineage>
</organism>